<organism evidence="1 2">
    <name type="scientific">Acidianus manzaensis</name>
    <dbReference type="NCBI Taxonomy" id="282676"/>
    <lineage>
        <taxon>Archaea</taxon>
        <taxon>Thermoproteota</taxon>
        <taxon>Thermoprotei</taxon>
        <taxon>Sulfolobales</taxon>
        <taxon>Sulfolobaceae</taxon>
        <taxon>Acidianus</taxon>
    </lineage>
</organism>
<gene>
    <name evidence="1" type="ORF">B6F84_11375</name>
</gene>
<sequence>MISKKLNKYPFDIIQDIQLEDEDLNIEQLPQILKLMNVKNIKWEYNARIKGVDGSEIITQGNKEEKKEYLIITPIEITSIPWNFPIIDSKNIIDLALDLLPYEEGEGYINPSPWDRIEYIDNKYIQMKAGEVTSNLKELEKTDTKVQYNYGSVKISTNFYNPIFHYLNPLYLETSRKPILSSSFMSIEGDKSIAIASSSPFEISFNRGDINIEGKEIYIMKLNSWNEERPFRLNWNLNNKIIKTDFKPKYNISLYRVEPASIIPLYFNYDKNNKVLNLSVINMSNDDVIATIYFSARIESVEIDGENTEPEFDRIRFPIRRWRIKNLKIKTRKLLEAYIKRKIIA</sequence>
<evidence type="ECO:0008006" key="3">
    <source>
        <dbReference type="Google" id="ProtNLM"/>
    </source>
</evidence>
<dbReference type="STRING" id="282676.B6F84_11375"/>
<dbReference type="Proteomes" id="UP000193404">
    <property type="component" value="Chromosome"/>
</dbReference>
<dbReference type="OrthoDB" id="36284at2157"/>
<evidence type="ECO:0000313" key="1">
    <source>
        <dbReference type="EMBL" id="ARM76560.1"/>
    </source>
</evidence>
<accession>A0A1W6K239</accession>
<keyword evidence="2" id="KW-1185">Reference proteome</keyword>
<proteinExistence type="predicted"/>
<dbReference type="RefSeq" id="WP_148692350.1">
    <property type="nucleotide sequence ID" value="NZ_CP020477.1"/>
</dbReference>
<dbReference type="GeneID" id="41591534"/>
<evidence type="ECO:0000313" key="2">
    <source>
        <dbReference type="Proteomes" id="UP000193404"/>
    </source>
</evidence>
<reference evidence="1 2" key="1">
    <citation type="submission" date="2017-03" db="EMBL/GenBank/DDBJ databases">
        <title>Sulfur activation and transportation mechanism of thermophilic Archaea Acidianus manzaensis YN-25.</title>
        <authorList>
            <person name="Ma Y."/>
            <person name="Yang Y."/>
            <person name="Xia J."/>
        </authorList>
    </citation>
    <scope>NUCLEOTIDE SEQUENCE [LARGE SCALE GENOMIC DNA]</scope>
    <source>
        <strain evidence="1 2">YN-25</strain>
    </source>
</reference>
<dbReference type="AlphaFoldDB" id="A0A1W6K239"/>
<dbReference type="EMBL" id="CP020477">
    <property type="protein sequence ID" value="ARM76560.1"/>
    <property type="molecule type" value="Genomic_DNA"/>
</dbReference>
<name>A0A1W6K239_9CREN</name>
<dbReference type="KEGG" id="aman:B6F84_11375"/>
<protein>
    <recommendedName>
        <fullName evidence="3">DUF432 domain-containing protein</fullName>
    </recommendedName>
</protein>